<keyword evidence="9" id="KW-0807">Transducer</keyword>
<dbReference type="PRINTS" id="PR00237">
    <property type="entry name" value="GPCRRHODOPSN"/>
</dbReference>
<evidence type="ECO:0000256" key="4">
    <source>
        <dbReference type="ARBA" id="ARBA00022692"/>
    </source>
</evidence>
<dbReference type="PANTHER" id="PTHR24230">
    <property type="entry name" value="G-PROTEIN COUPLED RECEPTOR"/>
    <property type="match status" value="1"/>
</dbReference>
<dbReference type="Gene3D" id="1.20.1070.10">
    <property type="entry name" value="Rhodopsin 7-helix transmembrane proteins"/>
    <property type="match status" value="1"/>
</dbReference>
<protein>
    <submittedName>
        <fullName evidence="13">Gonadotropin-releasing hormone receptor-like</fullName>
    </submittedName>
</protein>
<dbReference type="GO" id="GO:0005886">
    <property type="term" value="C:plasma membrane"/>
    <property type="evidence" value="ECO:0007669"/>
    <property type="project" value="UniProtKB-SubCell"/>
</dbReference>
<comment type="subcellular location">
    <subcellularLocation>
        <location evidence="1">Cell membrane</location>
        <topology evidence="1">Multi-pass membrane protein</topology>
    </subcellularLocation>
</comment>
<organism evidence="12 13">
    <name type="scientific">Frankliniella occidentalis</name>
    <name type="common">Western flower thrips</name>
    <name type="synonym">Euthrips occidentalis</name>
    <dbReference type="NCBI Taxonomy" id="133901"/>
    <lineage>
        <taxon>Eukaryota</taxon>
        <taxon>Metazoa</taxon>
        <taxon>Ecdysozoa</taxon>
        <taxon>Arthropoda</taxon>
        <taxon>Hexapoda</taxon>
        <taxon>Insecta</taxon>
        <taxon>Pterygota</taxon>
        <taxon>Neoptera</taxon>
        <taxon>Paraneoptera</taxon>
        <taxon>Thysanoptera</taxon>
        <taxon>Terebrantia</taxon>
        <taxon>Thripoidea</taxon>
        <taxon>Thripidae</taxon>
        <taxon>Frankliniella</taxon>
    </lineage>
</organism>
<feature type="transmembrane region" description="Helical" evidence="10">
    <location>
        <begin position="118"/>
        <end position="143"/>
    </location>
</feature>
<dbReference type="Proteomes" id="UP000504606">
    <property type="component" value="Unplaced"/>
</dbReference>
<dbReference type="GeneID" id="127751649"/>
<keyword evidence="12" id="KW-1185">Reference proteome</keyword>
<dbReference type="OrthoDB" id="6022667at2759"/>
<evidence type="ECO:0000313" key="13">
    <source>
        <dbReference type="RefSeq" id="XP_052131464.1"/>
    </source>
</evidence>
<evidence type="ECO:0000256" key="2">
    <source>
        <dbReference type="ARBA" id="ARBA00010663"/>
    </source>
</evidence>
<name>A0A9C6X951_FRAOC</name>
<evidence type="ECO:0000256" key="1">
    <source>
        <dbReference type="ARBA" id="ARBA00004651"/>
    </source>
</evidence>
<keyword evidence="7 10" id="KW-0472">Membrane</keyword>
<comment type="similarity">
    <text evidence="2">Belongs to the G-protein coupled receptor 1 family.</text>
</comment>
<dbReference type="GO" id="GO:0035237">
    <property type="term" value="F:corazonin receptor activity"/>
    <property type="evidence" value="ECO:0007669"/>
    <property type="project" value="TreeGrafter"/>
</dbReference>
<keyword evidence="6" id="KW-0297">G-protein coupled receptor</keyword>
<gene>
    <name evidence="13" type="primary">LOC127751649</name>
</gene>
<dbReference type="PROSITE" id="PS50262">
    <property type="entry name" value="G_PROTEIN_RECEP_F1_2"/>
    <property type="match status" value="1"/>
</dbReference>
<evidence type="ECO:0000256" key="3">
    <source>
        <dbReference type="ARBA" id="ARBA00022475"/>
    </source>
</evidence>
<proteinExistence type="inferred from homology"/>
<feature type="non-terminal residue" evidence="13">
    <location>
        <position position="213"/>
    </location>
</feature>
<keyword evidence="8" id="KW-0675">Receptor</keyword>
<dbReference type="PANTHER" id="PTHR24230:SF163">
    <property type="entry name" value="CORAZONIN RECEPTOR, ISOFORM B"/>
    <property type="match status" value="1"/>
</dbReference>
<evidence type="ECO:0000256" key="8">
    <source>
        <dbReference type="ARBA" id="ARBA00023170"/>
    </source>
</evidence>
<evidence type="ECO:0000256" key="9">
    <source>
        <dbReference type="ARBA" id="ARBA00023224"/>
    </source>
</evidence>
<sequence>MSMIVSGSALGTLAAQYGPLCPDVCEWLQQVTVDVSNGSWCGNVSDAALPQDVCDALANQSAPLSACTRCLPRAPTLDRDDVIRAALLGMLALLSCVGNLYTIYSIRSKASPAVVYKLLLHLSVADVVVAVVCIAGEAIWMLLVQWPFGNVACKAFKFVQMTALHGSSYVVVLIAQNRWVAVSHPLATRRHSTSLPRSVLFVWAVGACLSTPQ</sequence>
<dbReference type="KEGG" id="foc:127751649"/>
<dbReference type="InterPro" id="IPR017452">
    <property type="entry name" value="GPCR_Rhodpsn_7TM"/>
</dbReference>
<feature type="domain" description="G-protein coupled receptors family 1 profile" evidence="11">
    <location>
        <begin position="98"/>
        <end position="213"/>
    </location>
</feature>
<keyword evidence="5 10" id="KW-1133">Transmembrane helix</keyword>
<reference evidence="13" key="1">
    <citation type="submission" date="2025-08" db="UniProtKB">
        <authorList>
            <consortium name="RefSeq"/>
        </authorList>
    </citation>
    <scope>IDENTIFICATION</scope>
    <source>
        <tissue evidence="13">Whole organism</tissue>
    </source>
</reference>
<dbReference type="RefSeq" id="XP_052131464.1">
    <property type="nucleotide sequence ID" value="XM_052275504.1"/>
</dbReference>
<dbReference type="Pfam" id="PF00001">
    <property type="entry name" value="7tm_1"/>
    <property type="match status" value="1"/>
</dbReference>
<feature type="transmembrane region" description="Helical" evidence="10">
    <location>
        <begin position="82"/>
        <end position="106"/>
    </location>
</feature>
<evidence type="ECO:0000256" key="5">
    <source>
        <dbReference type="ARBA" id="ARBA00022989"/>
    </source>
</evidence>
<evidence type="ECO:0000259" key="11">
    <source>
        <dbReference type="PROSITE" id="PS50262"/>
    </source>
</evidence>
<dbReference type="InterPro" id="IPR000276">
    <property type="entry name" value="GPCR_Rhodpsn"/>
</dbReference>
<evidence type="ECO:0000256" key="6">
    <source>
        <dbReference type="ARBA" id="ARBA00023040"/>
    </source>
</evidence>
<accession>A0A9C6X951</accession>
<keyword evidence="3" id="KW-1003">Cell membrane</keyword>
<dbReference type="SUPFAM" id="SSF81321">
    <property type="entry name" value="Family A G protein-coupled receptor-like"/>
    <property type="match status" value="1"/>
</dbReference>
<keyword evidence="4 10" id="KW-0812">Transmembrane</keyword>
<evidence type="ECO:0000313" key="12">
    <source>
        <dbReference type="Proteomes" id="UP000504606"/>
    </source>
</evidence>
<evidence type="ECO:0000256" key="7">
    <source>
        <dbReference type="ARBA" id="ARBA00023136"/>
    </source>
</evidence>
<evidence type="ECO:0000256" key="10">
    <source>
        <dbReference type="SAM" id="Phobius"/>
    </source>
</evidence>
<dbReference type="AlphaFoldDB" id="A0A9C6X951"/>